<evidence type="ECO:0000256" key="7">
    <source>
        <dbReference type="ARBA" id="ARBA00023136"/>
    </source>
</evidence>
<dbReference type="InterPro" id="IPR024603">
    <property type="entry name" value="COG_complex_COG2_C"/>
</dbReference>
<dbReference type="GO" id="GO:0007030">
    <property type="term" value="P:Golgi organization"/>
    <property type="evidence" value="ECO:0007669"/>
    <property type="project" value="InterPro"/>
</dbReference>
<dbReference type="GO" id="GO:0000139">
    <property type="term" value="C:Golgi membrane"/>
    <property type="evidence" value="ECO:0007669"/>
    <property type="project" value="UniProtKB-SubCell"/>
</dbReference>
<dbReference type="GO" id="GO:0015031">
    <property type="term" value="P:protein transport"/>
    <property type="evidence" value="ECO:0007669"/>
    <property type="project" value="UniProtKB-KW"/>
</dbReference>
<evidence type="ECO:0000256" key="4">
    <source>
        <dbReference type="ARBA" id="ARBA00022448"/>
    </source>
</evidence>
<feature type="region of interest" description="Disordered" evidence="9">
    <location>
        <begin position="1"/>
        <end position="48"/>
    </location>
</feature>
<evidence type="ECO:0000259" key="10">
    <source>
        <dbReference type="Pfam" id="PF06148"/>
    </source>
</evidence>
<dbReference type="InterPro" id="IPR024602">
    <property type="entry name" value="COG_su2_N"/>
</dbReference>
<dbReference type="STRING" id="94130.A0A2Z6RTA2"/>
<evidence type="ECO:0000256" key="8">
    <source>
        <dbReference type="ARBA" id="ARBA00031344"/>
    </source>
</evidence>
<dbReference type="PANTHER" id="PTHR12961:SF0">
    <property type="entry name" value="CONSERVED OLIGOMERIC GOLGI COMPLEX SUBUNIT 2"/>
    <property type="match status" value="1"/>
</dbReference>
<evidence type="ECO:0000256" key="9">
    <source>
        <dbReference type="SAM" id="MobiDB-lite"/>
    </source>
</evidence>
<dbReference type="GO" id="GO:0006891">
    <property type="term" value="P:intra-Golgi vesicle-mediated transport"/>
    <property type="evidence" value="ECO:0007669"/>
    <property type="project" value="TreeGrafter"/>
</dbReference>
<accession>A0A2Z6RTA2</accession>
<dbReference type="Pfam" id="PF06148">
    <property type="entry name" value="COG2_N"/>
    <property type="match status" value="1"/>
</dbReference>
<dbReference type="AlphaFoldDB" id="A0A2Z6RTA2"/>
<evidence type="ECO:0000256" key="1">
    <source>
        <dbReference type="ARBA" id="ARBA00004395"/>
    </source>
</evidence>
<dbReference type="Proteomes" id="UP000615446">
    <property type="component" value="Unassembled WGS sequence"/>
</dbReference>
<reference evidence="13" key="2">
    <citation type="submission" date="2019-10" db="EMBL/GenBank/DDBJ databases">
        <title>Conservation and host-specific expression of non-tandemly repeated heterogenous ribosome RNA gene in arbuscular mycorrhizal fungi.</title>
        <authorList>
            <person name="Maeda T."/>
            <person name="Kobayashi Y."/>
            <person name="Nakagawa T."/>
            <person name="Ezawa T."/>
            <person name="Yamaguchi K."/>
            <person name="Bino T."/>
            <person name="Nishimoto Y."/>
            <person name="Shigenobu S."/>
            <person name="Kawaguchi M."/>
        </authorList>
    </citation>
    <scope>NUCLEOTIDE SEQUENCE</scope>
    <source>
        <strain evidence="13">HR1</strain>
    </source>
</reference>
<dbReference type="Proteomes" id="UP000247702">
    <property type="component" value="Unassembled WGS sequence"/>
</dbReference>
<feature type="region of interest" description="Disordered" evidence="9">
    <location>
        <begin position="547"/>
        <end position="576"/>
    </location>
</feature>
<evidence type="ECO:0000313" key="14">
    <source>
        <dbReference type="Proteomes" id="UP000247702"/>
    </source>
</evidence>
<comment type="similarity">
    <text evidence="2">Belongs to the COG2 family.</text>
</comment>
<feature type="domain" description="COG complex component COG2 C-terminal" evidence="11">
    <location>
        <begin position="446"/>
        <end position="789"/>
    </location>
</feature>
<dbReference type="OrthoDB" id="332281at2759"/>
<sequence>MVTPESTTSSKTEEKLTNHTSRTPKLTVYTTSEQKSWPNFSSPTENTKTPLPFPQPLTREMFATPEFNADNFLANRRHLPLDELKKELIVHLKSLKSDLVEMINRDYSSFVDLSTNLKGVDKVIEEVARPLGKMREEVEGVRSTFQGVVDSLENQLAHRTSIREKKASLQLLINIHESVRKVESLLLISSETSSSLVSKDDRGNNAKQIERVAIEYNQMQYLVSKGKDLPFVENIDWRITRIKNTLRTNLSSALRSALQTVKDQSNISSKETLTQILRTYALIDQTISAEEVIREELVAPFIQETVKRSVLENPQQIAPSVVIASRSSAVKSSKPRIMASYSKEPLALMYVKILQFINNDCNILLEITRKVLRGTGFEILVNSIWTEVVDAVNKRLSFIFNLGNSNAFHKNYSISMDFVSNIESICYSKKSLLYLRNHSSYVEFMKRWQLSVYFQLRFKEISNQIEETLKNTLSIDNNNDTQYPTSLKLPASKSTILAIERCWSEEVFIYGLSHRFWKLTLQLIERYKKWLILTLAELVETNNQTNDKIMNSPALRPSSGSGNRRSGSPVQSPSSNDILDEQILRHLVIVSHDVENIIIKIKEIYREHIIIKLPESMMNQPIIEESISNSLSSLQSDLPDLSQKISTILTKRCTEALRHVRSIITQYRQPNTKPPTESSYFVPHIMKPLIAFYDSNKLYLSDKRRKEWSSLVGDAVAVRYYTILYEYLTNLKKTEESSKIMKMKRLKKGQTTRGGLVPLFSDSNDNGVVEDPTAMGDEDKIRLQYLLDVKKFGKELTNIGIDIKGLKGYIDLYKIVEPYESIQKL</sequence>
<feature type="compositionally biased region" description="Polar residues" evidence="9">
    <location>
        <begin position="18"/>
        <end position="48"/>
    </location>
</feature>
<dbReference type="InterPro" id="IPR009316">
    <property type="entry name" value="COG2"/>
</dbReference>
<dbReference type="EMBL" id="BLAL01000274">
    <property type="protein sequence ID" value="GES98609.1"/>
    <property type="molecule type" value="Genomic_DNA"/>
</dbReference>
<proteinExistence type="inferred from homology"/>
<gene>
    <name evidence="13" type="ORF">RCL2_002514600</name>
    <name evidence="12" type="ORF">RclHR1_02510030</name>
</gene>
<comment type="caution">
    <text evidence="12">The sequence shown here is derived from an EMBL/GenBank/DDBJ whole genome shotgun (WGS) entry which is preliminary data.</text>
</comment>
<reference evidence="12 14" key="1">
    <citation type="submission" date="2017-11" db="EMBL/GenBank/DDBJ databases">
        <title>The genome of Rhizophagus clarus HR1 reveals common genetic basis of auxotrophy among arbuscular mycorrhizal fungi.</title>
        <authorList>
            <person name="Kobayashi Y."/>
        </authorList>
    </citation>
    <scope>NUCLEOTIDE SEQUENCE [LARGE SCALE GENOMIC DNA]</scope>
    <source>
        <strain evidence="12 14">HR1</strain>
    </source>
</reference>
<feature type="domain" description="Conserved oligomeric Golgi complex subunit 2 N-terminal" evidence="10">
    <location>
        <begin position="57"/>
        <end position="127"/>
    </location>
</feature>
<evidence type="ECO:0000256" key="6">
    <source>
        <dbReference type="ARBA" id="ARBA00023034"/>
    </source>
</evidence>
<dbReference type="PANTHER" id="PTHR12961">
    <property type="entry name" value="CONSERVED OLIGOMERIC GOLGI COMPLEX COMPONENT 2"/>
    <property type="match status" value="1"/>
</dbReference>
<evidence type="ECO:0000259" key="11">
    <source>
        <dbReference type="Pfam" id="PF12022"/>
    </source>
</evidence>
<keyword evidence="6" id="KW-0333">Golgi apparatus</keyword>
<keyword evidence="7" id="KW-0472">Membrane</keyword>
<keyword evidence="14" id="KW-1185">Reference proteome</keyword>
<protein>
    <recommendedName>
        <fullName evidence="3">Conserved oligomeric Golgi complex subunit 2</fullName>
    </recommendedName>
    <alternativeName>
        <fullName evidence="8">Component of oligomeric Golgi complex 2</fullName>
    </alternativeName>
</protein>
<dbReference type="GO" id="GO:0017119">
    <property type="term" value="C:Golgi transport complex"/>
    <property type="evidence" value="ECO:0007669"/>
    <property type="project" value="TreeGrafter"/>
</dbReference>
<name>A0A2Z6RTA2_9GLOM</name>
<evidence type="ECO:0000313" key="13">
    <source>
        <dbReference type="EMBL" id="GES98609.1"/>
    </source>
</evidence>
<dbReference type="Pfam" id="PF12022">
    <property type="entry name" value="COG2_C"/>
    <property type="match status" value="1"/>
</dbReference>
<evidence type="ECO:0000313" key="12">
    <source>
        <dbReference type="EMBL" id="GBB95336.1"/>
    </source>
</evidence>
<feature type="compositionally biased region" description="Low complexity" evidence="9">
    <location>
        <begin position="1"/>
        <end position="10"/>
    </location>
</feature>
<organism evidence="12 14">
    <name type="scientific">Rhizophagus clarus</name>
    <dbReference type="NCBI Taxonomy" id="94130"/>
    <lineage>
        <taxon>Eukaryota</taxon>
        <taxon>Fungi</taxon>
        <taxon>Fungi incertae sedis</taxon>
        <taxon>Mucoromycota</taxon>
        <taxon>Glomeromycotina</taxon>
        <taxon>Glomeromycetes</taxon>
        <taxon>Glomerales</taxon>
        <taxon>Glomeraceae</taxon>
        <taxon>Rhizophagus</taxon>
    </lineage>
</organism>
<evidence type="ECO:0000256" key="5">
    <source>
        <dbReference type="ARBA" id="ARBA00022927"/>
    </source>
</evidence>
<evidence type="ECO:0000256" key="3">
    <source>
        <dbReference type="ARBA" id="ARBA00020977"/>
    </source>
</evidence>
<keyword evidence="5" id="KW-0653">Protein transport</keyword>
<comment type="subcellular location">
    <subcellularLocation>
        <location evidence="1">Golgi apparatus membrane</location>
        <topology evidence="1">Peripheral membrane protein</topology>
    </subcellularLocation>
</comment>
<feature type="compositionally biased region" description="Low complexity" evidence="9">
    <location>
        <begin position="556"/>
        <end position="569"/>
    </location>
</feature>
<evidence type="ECO:0000256" key="2">
    <source>
        <dbReference type="ARBA" id="ARBA00007603"/>
    </source>
</evidence>
<keyword evidence="4" id="KW-0813">Transport</keyword>
<dbReference type="EMBL" id="BEXD01001680">
    <property type="protein sequence ID" value="GBB95336.1"/>
    <property type="molecule type" value="Genomic_DNA"/>
</dbReference>